<evidence type="ECO:0000313" key="1">
    <source>
        <dbReference type="EMBL" id="CEM44074.1"/>
    </source>
</evidence>
<protein>
    <recommendedName>
        <fullName evidence="2">BTB domain-containing protein</fullName>
    </recommendedName>
</protein>
<sequence length="260" mass="28548">MLASSRFVASLPDVPVLPSDEAINLDGIHITDTQEEDPLSLDDESIELFLGWCHGEYPLDLTLGTKTLLDILTLVDFFDAKELAKQIRDPLKGLFVLNPPLCRERVLAACVNAQKVEGQIPEFTWSEISLIRNQSESARTEHGRTRTLLETLSDSVPENGVNDTTPTNVLVSSIETKIFVSVHAQTSYGSLGARCSLLVRQGMPADDSPQGGGVEVLRSDADFTQTLLRPFLIPQRGVFCVDTATGLVWSGLDKKVRTRK</sequence>
<name>A0A0G4HIS1_9ALVE</name>
<gene>
    <name evidence="1" type="ORF">Cvel_7045</name>
</gene>
<accession>A0A0G4HIS1</accession>
<dbReference type="VEuPathDB" id="CryptoDB:Cvel_7045"/>
<dbReference type="EMBL" id="CDMZ01002837">
    <property type="protein sequence ID" value="CEM44074.1"/>
    <property type="molecule type" value="Genomic_DNA"/>
</dbReference>
<organism evidence="1">
    <name type="scientific">Chromera velia CCMP2878</name>
    <dbReference type="NCBI Taxonomy" id="1169474"/>
    <lineage>
        <taxon>Eukaryota</taxon>
        <taxon>Sar</taxon>
        <taxon>Alveolata</taxon>
        <taxon>Colpodellida</taxon>
        <taxon>Chromeraceae</taxon>
        <taxon>Chromera</taxon>
    </lineage>
</organism>
<reference evidence="1" key="1">
    <citation type="submission" date="2014-11" db="EMBL/GenBank/DDBJ databases">
        <authorList>
            <person name="Otto D Thomas"/>
            <person name="Naeem Raeece"/>
        </authorList>
    </citation>
    <scope>NUCLEOTIDE SEQUENCE</scope>
</reference>
<dbReference type="AlphaFoldDB" id="A0A0G4HIS1"/>
<evidence type="ECO:0008006" key="2">
    <source>
        <dbReference type="Google" id="ProtNLM"/>
    </source>
</evidence>
<proteinExistence type="predicted"/>